<name>A0ABS4IYE3_9BACL</name>
<dbReference type="EMBL" id="JAGGLB010000009">
    <property type="protein sequence ID" value="MBP1991559.1"/>
    <property type="molecule type" value="Genomic_DNA"/>
</dbReference>
<protein>
    <recommendedName>
        <fullName evidence="1">PilZ domain-containing protein</fullName>
    </recommendedName>
</protein>
<dbReference type="Pfam" id="PF07238">
    <property type="entry name" value="PilZ"/>
    <property type="match status" value="1"/>
</dbReference>
<feature type="domain" description="PilZ" evidence="1">
    <location>
        <begin position="32"/>
        <end position="100"/>
    </location>
</feature>
<gene>
    <name evidence="2" type="ORF">J2Z66_003166</name>
</gene>
<proteinExistence type="predicted"/>
<reference evidence="2 3" key="1">
    <citation type="submission" date="2021-03" db="EMBL/GenBank/DDBJ databases">
        <title>Genomic Encyclopedia of Type Strains, Phase IV (KMG-IV): sequencing the most valuable type-strain genomes for metagenomic binning, comparative biology and taxonomic classification.</title>
        <authorList>
            <person name="Goeker M."/>
        </authorList>
    </citation>
    <scope>NUCLEOTIDE SEQUENCE [LARGE SCALE GENOMIC DNA]</scope>
    <source>
        <strain evidence="2 3">DSM 26048</strain>
    </source>
</reference>
<dbReference type="Proteomes" id="UP001519287">
    <property type="component" value="Unassembled WGS sequence"/>
</dbReference>
<organism evidence="2 3">
    <name type="scientific">Paenibacillus eucommiae</name>
    <dbReference type="NCBI Taxonomy" id="1355755"/>
    <lineage>
        <taxon>Bacteria</taxon>
        <taxon>Bacillati</taxon>
        <taxon>Bacillota</taxon>
        <taxon>Bacilli</taxon>
        <taxon>Bacillales</taxon>
        <taxon>Paenibacillaceae</taxon>
        <taxon>Paenibacillus</taxon>
    </lineage>
</organism>
<keyword evidence="3" id="KW-1185">Reference proteome</keyword>
<evidence type="ECO:0000313" key="2">
    <source>
        <dbReference type="EMBL" id="MBP1991559.1"/>
    </source>
</evidence>
<evidence type="ECO:0000259" key="1">
    <source>
        <dbReference type="Pfam" id="PF07238"/>
    </source>
</evidence>
<comment type="caution">
    <text evidence="2">The sequence shown here is derived from an EMBL/GenBank/DDBJ whole genome shotgun (WGS) entry which is preliminary data.</text>
</comment>
<accession>A0ABS4IYE3</accession>
<dbReference type="Gene3D" id="2.40.10.220">
    <property type="entry name" value="predicted glycosyltransferase like domains"/>
    <property type="match status" value="1"/>
</dbReference>
<sequence length="124" mass="14441">MNHSRRNEPLRYSFSPEMPCSIQLYEINNCQLDSNQGKAYILDLSSNGCKLESQLNFKVKYNECKIILTLKLTQNVELRGTIIWQDTRPHAHRYGIRIEPAYQKLITEELKAYSKMQKQGSSEA</sequence>
<dbReference type="SUPFAM" id="SSF141371">
    <property type="entry name" value="PilZ domain-like"/>
    <property type="match status" value="1"/>
</dbReference>
<dbReference type="RefSeq" id="WP_209972303.1">
    <property type="nucleotide sequence ID" value="NZ_JAGGLB010000009.1"/>
</dbReference>
<dbReference type="InterPro" id="IPR009875">
    <property type="entry name" value="PilZ_domain"/>
</dbReference>
<evidence type="ECO:0000313" key="3">
    <source>
        <dbReference type="Proteomes" id="UP001519287"/>
    </source>
</evidence>